<organism evidence="2 3">
    <name type="scientific">Seriola lalandi dorsalis</name>
    <dbReference type="NCBI Taxonomy" id="1841481"/>
    <lineage>
        <taxon>Eukaryota</taxon>
        <taxon>Metazoa</taxon>
        <taxon>Chordata</taxon>
        <taxon>Craniata</taxon>
        <taxon>Vertebrata</taxon>
        <taxon>Euteleostomi</taxon>
        <taxon>Actinopterygii</taxon>
        <taxon>Neopterygii</taxon>
        <taxon>Teleostei</taxon>
        <taxon>Neoteleostei</taxon>
        <taxon>Acanthomorphata</taxon>
        <taxon>Carangaria</taxon>
        <taxon>Carangiformes</taxon>
        <taxon>Carangidae</taxon>
        <taxon>Seriola</taxon>
    </lineage>
</organism>
<proteinExistence type="predicted"/>
<dbReference type="Proteomes" id="UP000261360">
    <property type="component" value="Unplaced"/>
</dbReference>
<keyword evidence="3" id="KW-1185">Reference proteome</keyword>
<evidence type="ECO:0000313" key="2">
    <source>
        <dbReference type="Ensembl" id="ENSSLDP00000009948.1"/>
    </source>
</evidence>
<reference evidence="2" key="1">
    <citation type="submission" date="2025-08" db="UniProtKB">
        <authorList>
            <consortium name="Ensembl"/>
        </authorList>
    </citation>
    <scope>IDENTIFICATION</scope>
</reference>
<reference evidence="2" key="2">
    <citation type="submission" date="2025-09" db="UniProtKB">
        <authorList>
            <consortium name="Ensembl"/>
        </authorList>
    </citation>
    <scope>IDENTIFICATION</scope>
</reference>
<evidence type="ECO:0000256" key="1">
    <source>
        <dbReference type="SAM" id="MobiDB-lite"/>
    </source>
</evidence>
<name>A0A3B4XC25_SERLL</name>
<accession>A0A3B4XC25</accession>
<feature type="region of interest" description="Disordered" evidence="1">
    <location>
        <begin position="95"/>
        <end position="115"/>
    </location>
</feature>
<evidence type="ECO:0000313" key="3">
    <source>
        <dbReference type="Proteomes" id="UP000261360"/>
    </source>
</evidence>
<protein>
    <submittedName>
        <fullName evidence="2">Uncharacterized protein</fullName>
    </submittedName>
</protein>
<dbReference type="Ensembl" id="ENSSLDT00000010310.1">
    <property type="protein sequence ID" value="ENSSLDP00000009948.1"/>
    <property type="gene ID" value="ENSSLDG00000007925.1"/>
</dbReference>
<sequence>YPGCSIQPPPLSPLCPFPLPLHPPTNLQPLVHSSEITSTSMEQSQPSPDQSPPRPYLLCLFSFCEYRFLPLRNAHLLRDISCHCSTPRASVFFSTTQKETERKRARARPTGGVRQLSSVSPSNSCSLSISLPLFFLYLLLAHCLRNN</sequence>
<dbReference type="AlphaFoldDB" id="A0A3B4XC25"/>